<dbReference type="InterPro" id="IPR015942">
    <property type="entry name" value="Asp/Glu/hydantoin_racemase"/>
</dbReference>
<reference evidence="4" key="1">
    <citation type="journal article" date="2019" name="Int. J. Syst. Evol. Microbiol.">
        <title>The Global Catalogue of Microorganisms (GCM) 10K type strain sequencing project: providing services to taxonomists for standard genome sequencing and annotation.</title>
        <authorList>
            <consortium name="The Broad Institute Genomics Platform"/>
            <consortium name="The Broad Institute Genome Sequencing Center for Infectious Disease"/>
            <person name="Wu L."/>
            <person name="Ma J."/>
        </authorList>
    </citation>
    <scope>NUCLEOTIDE SEQUENCE [LARGE SCALE GENOMIC DNA]</scope>
    <source>
        <strain evidence="4">JCM 17021</strain>
    </source>
</reference>
<keyword evidence="2" id="KW-0413">Isomerase</keyword>
<evidence type="ECO:0000256" key="1">
    <source>
        <dbReference type="ARBA" id="ARBA00007847"/>
    </source>
</evidence>
<dbReference type="RefSeq" id="WP_345067987.1">
    <property type="nucleotide sequence ID" value="NZ_BAABCN010000010.1"/>
</dbReference>
<sequence length="261" mass="27458">MATRIRDADSSVDVVIDSLVDVPAIGQTGGSIVGILGGMGPAATADFYAKLVRATPARTDQEHLRTLIWSDPTIPDRTGALLHGGIDPTPLLLAGALLLRAGGAAVIAVPCNTAHAFIPRITREVGVPFVHMIEETVLSIRSRFPDATRVGLLSTTGTQASLLYDEALRRHGLEPLTPSAETQETRVMPAIARVKAGIVDARTTELIAEAARELVSRGAELVIAGCTELPIALDGVVLQVEVIDPTQVLAEAVVRVVRHGV</sequence>
<comment type="caution">
    <text evidence="3">The sequence shown here is derived from an EMBL/GenBank/DDBJ whole genome shotgun (WGS) entry which is preliminary data.</text>
</comment>
<protein>
    <submittedName>
        <fullName evidence="3">Amino acid racemase</fullName>
    </submittedName>
</protein>
<dbReference type="SUPFAM" id="SSF53681">
    <property type="entry name" value="Aspartate/glutamate racemase"/>
    <property type="match status" value="2"/>
</dbReference>
<proteinExistence type="inferred from homology"/>
<dbReference type="Gene3D" id="3.40.50.1860">
    <property type="match status" value="2"/>
</dbReference>
<dbReference type="InterPro" id="IPR004380">
    <property type="entry name" value="Asp_race"/>
</dbReference>
<keyword evidence="4" id="KW-1185">Reference proteome</keyword>
<dbReference type="Pfam" id="PF01177">
    <property type="entry name" value="Asp_Glu_race"/>
    <property type="match status" value="1"/>
</dbReference>
<dbReference type="NCBIfam" id="TIGR00035">
    <property type="entry name" value="asp_race"/>
    <property type="match status" value="1"/>
</dbReference>
<dbReference type="EMBL" id="BAABCN010000010">
    <property type="protein sequence ID" value="GAA3885021.1"/>
    <property type="molecule type" value="Genomic_DNA"/>
</dbReference>
<gene>
    <name evidence="3" type="ORF">GCM10022381_28950</name>
</gene>
<comment type="similarity">
    <text evidence="1">Belongs to the aspartate/glutamate racemases family.</text>
</comment>
<evidence type="ECO:0000256" key="2">
    <source>
        <dbReference type="ARBA" id="ARBA00023235"/>
    </source>
</evidence>
<dbReference type="PANTHER" id="PTHR21198:SF7">
    <property type="entry name" value="ASPARTATE-GLUTAMATE RACEMASE FAMILY"/>
    <property type="match status" value="1"/>
</dbReference>
<evidence type="ECO:0000313" key="3">
    <source>
        <dbReference type="EMBL" id="GAA3885021.1"/>
    </source>
</evidence>
<dbReference type="InterPro" id="IPR001920">
    <property type="entry name" value="Asp/Glu_race"/>
</dbReference>
<dbReference type="PANTHER" id="PTHR21198">
    <property type="entry name" value="GLUTAMATE RACEMASE"/>
    <property type="match status" value="1"/>
</dbReference>
<evidence type="ECO:0000313" key="4">
    <source>
        <dbReference type="Proteomes" id="UP001501803"/>
    </source>
</evidence>
<name>A0ABP7KPU4_9MICO</name>
<accession>A0ABP7KPU4</accession>
<organism evidence="3 4">
    <name type="scientific">Leifsonia kafniensis</name>
    <dbReference type="NCBI Taxonomy" id="475957"/>
    <lineage>
        <taxon>Bacteria</taxon>
        <taxon>Bacillati</taxon>
        <taxon>Actinomycetota</taxon>
        <taxon>Actinomycetes</taxon>
        <taxon>Micrococcales</taxon>
        <taxon>Microbacteriaceae</taxon>
        <taxon>Leifsonia</taxon>
    </lineage>
</organism>
<dbReference type="Proteomes" id="UP001501803">
    <property type="component" value="Unassembled WGS sequence"/>
</dbReference>